<proteinExistence type="predicted"/>
<dbReference type="EMBL" id="FNGW01000002">
    <property type="protein sequence ID" value="SDL48534.1"/>
    <property type="molecule type" value="Genomic_DNA"/>
</dbReference>
<dbReference type="InterPro" id="IPR030395">
    <property type="entry name" value="GP_PDE_dom"/>
</dbReference>
<dbReference type="InterPro" id="IPR017946">
    <property type="entry name" value="PLC-like_Pdiesterase_TIM-brl"/>
</dbReference>
<dbReference type="Gene3D" id="3.20.20.190">
    <property type="entry name" value="Phosphatidylinositol (PI) phosphodiesterase"/>
    <property type="match status" value="1"/>
</dbReference>
<dbReference type="SUPFAM" id="SSF51695">
    <property type="entry name" value="PLC-like phosphodiesterases"/>
    <property type="match status" value="1"/>
</dbReference>
<protein>
    <submittedName>
        <fullName evidence="2">Glycerophosphoryl diester phosphodiesterase</fullName>
    </submittedName>
</protein>
<evidence type="ECO:0000313" key="2">
    <source>
        <dbReference type="EMBL" id="SDL48534.1"/>
    </source>
</evidence>
<dbReference type="RefSeq" id="WP_092723076.1">
    <property type="nucleotide sequence ID" value="NZ_FNGW01000002.1"/>
</dbReference>
<accession>A0A1G9KG86</accession>
<dbReference type="PANTHER" id="PTHR46211:SF1">
    <property type="entry name" value="GLYCEROPHOSPHODIESTER PHOSPHODIESTERASE, CYTOPLASMIC"/>
    <property type="match status" value="1"/>
</dbReference>
<feature type="domain" description="GP-PDE" evidence="1">
    <location>
        <begin position="10"/>
        <end position="246"/>
    </location>
</feature>
<dbReference type="GO" id="GO:0006629">
    <property type="term" value="P:lipid metabolic process"/>
    <property type="evidence" value="ECO:0007669"/>
    <property type="project" value="InterPro"/>
</dbReference>
<organism evidence="2 3">
    <name type="scientific">Romboutsia lituseburensis DSM 797</name>
    <dbReference type="NCBI Taxonomy" id="1121325"/>
    <lineage>
        <taxon>Bacteria</taxon>
        <taxon>Bacillati</taxon>
        <taxon>Bacillota</taxon>
        <taxon>Clostridia</taxon>
        <taxon>Peptostreptococcales</taxon>
        <taxon>Peptostreptococcaceae</taxon>
        <taxon>Romboutsia</taxon>
    </lineage>
</organism>
<dbReference type="AlphaFoldDB" id="A0A1G9KG86"/>
<reference evidence="2 3" key="1">
    <citation type="submission" date="2016-10" db="EMBL/GenBank/DDBJ databases">
        <authorList>
            <person name="de Groot N.N."/>
        </authorList>
    </citation>
    <scope>NUCLEOTIDE SEQUENCE [LARGE SCALE GENOMIC DNA]</scope>
    <source>
        <strain evidence="2 3">DSM 797</strain>
    </source>
</reference>
<evidence type="ECO:0000313" key="3">
    <source>
        <dbReference type="Proteomes" id="UP000199068"/>
    </source>
</evidence>
<dbReference type="PROSITE" id="PS51704">
    <property type="entry name" value="GP_PDE"/>
    <property type="match status" value="1"/>
</dbReference>
<dbReference type="Proteomes" id="UP000199068">
    <property type="component" value="Unassembled WGS sequence"/>
</dbReference>
<dbReference type="PANTHER" id="PTHR46211">
    <property type="entry name" value="GLYCEROPHOSPHORYL DIESTER PHOSPHODIESTERASE"/>
    <property type="match status" value="1"/>
</dbReference>
<name>A0A1G9KG86_9FIRM</name>
<evidence type="ECO:0000259" key="1">
    <source>
        <dbReference type="PROSITE" id="PS51704"/>
    </source>
</evidence>
<dbReference type="GO" id="GO:0008081">
    <property type="term" value="F:phosphoric diester hydrolase activity"/>
    <property type="evidence" value="ECO:0007669"/>
    <property type="project" value="InterPro"/>
</dbReference>
<sequence>MSKNLDWLKDIPFAHRGLYNEVIPENSMGSFRNAIKYGYGIELDVQYTKDKKIVVFHDNELYRMTGYKGKVYDLTYLEINKLTLLNTNERIPLFKDVLNLINERVPLLVEIKKSKEYINLSEDVYNTLKDYKGKYAIQSFDPRVISWYKQHVDKVIRGQLSFNFRDTSFKWYEKIALKDMIFNFYSKPDYICYGLRGINSLQIKFLRKKKPIISWTIKNKNEMEFADKYSDNIIFEGFMPKKFKKG</sequence>
<dbReference type="Pfam" id="PF03009">
    <property type="entry name" value="GDPD"/>
    <property type="match status" value="1"/>
</dbReference>
<gene>
    <name evidence="2" type="ORF">SAMN04515677_102128</name>
</gene>
<dbReference type="STRING" id="1121325.SAMN04515677_102128"/>
<keyword evidence="3" id="KW-1185">Reference proteome</keyword>